<dbReference type="EMBL" id="JBHSRD010000008">
    <property type="protein sequence ID" value="MFC6009234.1"/>
    <property type="molecule type" value="Genomic_DNA"/>
</dbReference>
<keyword evidence="2" id="KW-1133">Transmembrane helix</keyword>
<feature type="transmembrane region" description="Helical" evidence="2">
    <location>
        <begin position="40"/>
        <end position="57"/>
    </location>
</feature>
<dbReference type="InterPro" id="IPR002881">
    <property type="entry name" value="DUF58"/>
</dbReference>
<dbReference type="PANTHER" id="PTHR33608:SF14">
    <property type="entry name" value="POSSIBLE CONSERVED SECRETED PROTEIN"/>
    <property type="match status" value="1"/>
</dbReference>
<dbReference type="RefSeq" id="WP_345717755.1">
    <property type="nucleotide sequence ID" value="NZ_BAABFP010000007.1"/>
</dbReference>
<keyword evidence="2" id="KW-0812">Transmembrane</keyword>
<keyword evidence="5" id="KW-1185">Reference proteome</keyword>
<proteinExistence type="predicted"/>
<protein>
    <submittedName>
        <fullName evidence="4">DUF58 domain-containing protein</fullName>
    </submittedName>
</protein>
<evidence type="ECO:0000313" key="4">
    <source>
        <dbReference type="EMBL" id="MFC6009234.1"/>
    </source>
</evidence>
<accession>A0ABW1JKI3</accession>
<dbReference type="Proteomes" id="UP001596189">
    <property type="component" value="Unassembled WGS sequence"/>
</dbReference>
<name>A0ABW1JKI3_9ACTN</name>
<comment type="caution">
    <text evidence="4">The sequence shown here is derived from an EMBL/GenBank/DDBJ whole genome shotgun (WGS) entry which is preliminary data.</text>
</comment>
<keyword evidence="2" id="KW-0472">Membrane</keyword>
<evidence type="ECO:0000256" key="2">
    <source>
        <dbReference type="SAM" id="Phobius"/>
    </source>
</evidence>
<feature type="domain" description="DUF58" evidence="3">
    <location>
        <begin position="208"/>
        <end position="370"/>
    </location>
</feature>
<feature type="region of interest" description="Disordered" evidence="1">
    <location>
        <begin position="177"/>
        <end position="198"/>
    </location>
</feature>
<evidence type="ECO:0000313" key="5">
    <source>
        <dbReference type="Proteomes" id="UP001596189"/>
    </source>
</evidence>
<dbReference type="Pfam" id="PF01882">
    <property type="entry name" value="DUF58"/>
    <property type="match status" value="1"/>
</dbReference>
<reference evidence="5" key="1">
    <citation type="journal article" date="2019" name="Int. J. Syst. Evol. Microbiol.">
        <title>The Global Catalogue of Microorganisms (GCM) 10K type strain sequencing project: providing services to taxonomists for standard genome sequencing and annotation.</title>
        <authorList>
            <consortium name="The Broad Institute Genomics Platform"/>
            <consortium name="The Broad Institute Genome Sequencing Center for Infectious Disease"/>
            <person name="Wu L."/>
            <person name="Ma J."/>
        </authorList>
    </citation>
    <scope>NUCLEOTIDE SEQUENCE [LARGE SCALE GENOMIC DNA]</scope>
    <source>
        <strain evidence="5">KACC 14249</strain>
    </source>
</reference>
<dbReference type="PANTHER" id="PTHR33608">
    <property type="entry name" value="BLL2464 PROTEIN"/>
    <property type="match status" value="1"/>
</dbReference>
<organism evidence="4 5">
    <name type="scientific">Angustibacter luteus</name>
    <dbReference type="NCBI Taxonomy" id="658456"/>
    <lineage>
        <taxon>Bacteria</taxon>
        <taxon>Bacillati</taxon>
        <taxon>Actinomycetota</taxon>
        <taxon>Actinomycetes</taxon>
        <taxon>Kineosporiales</taxon>
        <taxon>Kineosporiaceae</taxon>
    </lineage>
</organism>
<sequence length="447" mass="47722">MSTQRSTTDAGWRPTAAQVRAVGCGSAFAVAAVLTGRPNVLLLAVPLVVVFVWSLTLRPDPARSVSVTVTADPARLREGAVSRWRAQVEPARRVEHVVAALDHDRWLQPQTDTPSLGLAPGSVAPLLLLQAQLRPRRWGGRRAGPATVSLTSAWGAYRLVPPVLPERSVTVLPQPAAFDSNAPAPHPNGLVGPDRGRRVGDGSEFAGIRRFQVGDRLRRVHWPVSLRTGQLQVVTTHADQDSEVVLVVDALGSVGLDTDVTASSLSTSVRAAGALAEHHLHRGDRVSLTSVGGVRAVRVPARSGRRHAFRVIEVLARIEPQGRSRRTHLHRGLGVRAGSLVLVVSPLLDEEIITTLHVLSGRGLTVVAVDTLPDPAQLGAADLTIDTDSGDPWVGPVWRLRLLERAAAVRGLQQAGVAVVPWRGPGSLDHVLREVGARGSRVRAVSR</sequence>
<evidence type="ECO:0000259" key="3">
    <source>
        <dbReference type="Pfam" id="PF01882"/>
    </source>
</evidence>
<evidence type="ECO:0000256" key="1">
    <source>
        <dbReference type="SAM" id="MobiDB-lite"/>
    </source>
</evidence>
<gene>
    <name evidence="4" type="ORF">ACFQDO_19055</name>
</gene>